<dbReference type="EMBL" id="AAWS01000024">
    <property type="protein sequence ID" value="EAY27391.1"/>
    <property type="molecule type" value="Genomic_DNA"/>
</dbReference>
<gene>
    <name evidence="2" type="ORF">M23134_08343</name>
</gene>
<evidence type="ECO:0000313" key="3">
    <source>
        <dbReference type="Proteomes" id="UP000004095"/>
    </source>
</evidence>
<reference evidence="2 3" key="1">
    <citation type="submission" date="2007-01" db="EMBL/GenBank/DDBJ databases">
        <authorList>
            <person name="Haygood M."/>
            <person name="Podell S."/>
            <person name="Anderson C."/>
            <person name="Hopkinson B."/>
            <person name="Roe K."/>
            <person name="Barbeau K."/>
            <person name="Gaasterland T."/>
            <person name="Ferriera S."/>
            <person name="Johnson J."/>
            <person name="Kravitz S."/>
            <person name="Beeson K."/>
            <person name="Sutton G."/>
            <person name="Rogers Y.-H."/>
            <person name="Friedman R."/>
            <person name="Frazier M."/>
            <person name="Venter J.C."/>
        </authorList>
    </citation>
    <scope>NUCLEOTIDE SEQUENCE [LARGE SCALE GENOMIC DNA]</scope>
    <source>
        <strain evidence="2 3">ATCC 23134</strain>
    </source>
</reference>
<dbReference type="RefSeq" id="WP_002699791.1">
    <property type="nucleotide sequence ID" value="NZ_AAWS01000024.1"/>
</dbReference>
<comment type="caution">
    <text evidence="2">The sequence shown here is derived from an EMBL/GenBank/DDBJ whole genome shotgun (WGS) entry which is preliminary data.</text>
</comment>
<protein>
    <submittedName>
        <fullName evidence="2">Uncharacterized protein</fullName>
    </submittedName>
</protein>
<dbReference type="OrthoDB" id="9793307at2"/>
<feature type="signal peptide" evidence="1">
    <location>
        <begin position="1"/>
        <end position="26"/>
    </location>
</feature>
<dbReference type="AlphaFoldDB" id="A1ZQL9"/>
<evidence type="ECO:0000256" key="1">
    <source>
        <dbReference type="SAM" id="SignalP"/>
    </source>
</evidence>
<evidence type="ECO:0000313" key="2">
    <source>
        <dbReference type="EMBL" id="EAY27391.1"/>
    </source>
</evidence>
<name>A1ZQL9_MICM2</name>
<feature type="chain" id="PRO_5002642358" evidence="1">
    <location>
        <begin position="27"/>
        <end position="251"/>
    </location>
</feature>
<sequence length="251" mass="27960">MNIRKYFSHAFALVALLVIGTYTTQAQTTTGFIELGNGTHPGRIDFKNDGSDFDARLQLINDNQLRLTNADFLSHQSMWVGRDLILYDGTVANGVDLWQFHHSGNNQGLYIGRDPVGSAANRWEFLMQKNGVFHAKKLVIDGSVPGILPSGYMVAVDGKGLFEEIHLQNSSDWPDYVFANDYKLPSLKDTEAFIKQNQHLPEVPSAKVVAADGYDVGGMTKILLKKIEELTLHTIAQQKEIEALKKAQLKK</sequence>
<dbReference type="Proteomes" id="UP000004095">
    <property type="component" value="Unassembled WGS sequence"/>
</dbReference>
<keyword evidence="3" id="KW-1185">Reference proteome</keyword>
<keyword evidence="1" id="KW-0732">Signal</keyword>
<accession>A1ZQL9</accession>
<organism evidence="2 3">
    <name type="scientific">Microscilla marina ATCC 23134</name>
    <dbReference type="NCBI Taxonomy" id="313606"/>
    <lineage>
        <taxon>Bacteria</taxon>
        <taxon>Pseudomonadati</taxon>
        <taxon>Bacteroidota</taxon>
        <taxon>Cytophagia</taxon>
        <taxon>Cytophagales</taxon>
        <taxon>Microscillaceae</taxon>
        <taxon>Microscilla</taxon>
    </lineage>
</organism>
<proteinExistence type="predicted"/>
<dbReference type="eggNOG" id="COG1044">
    <property type="taxonomic scope" value="Bacteria"/>
</dbReference>